<gene>
    <name evidence="8" type="ORF">SAMN04489757_10972</name>
</gene>
<dbReference type="Gene3D" id="3.40.50.2300">
    <property type="match status" value="2"/>
</dbReference>
<comment type="similarity">
    <text evidence="1">Belongs to the leucine-binding protein family.</text>
</comment>
<dbReference type="AlphaFoldDB" id="A0A1I5EI61"/>
<accession>A0A1I5EI61</accession>
<dbReference type="CDD" id="cd06347">
    <property type="entry name" value="PBP1_ABC_LivK_ligand_binding-like"/>
    <property type="match status" value="1"/>
</dbReference>
<dbReference type="STRING" id="1527.SAMN04489757_10972"/>
<feature type="region of interest" description="Disordered" evidence="5">
    <location>
        <begin position="24"/>
        <end position="63"/>
    </location>
</feature>
<evidence type="ECO:0000256" key="2">
    <source>
        <dbReference type="ARBA" id="ARBA00022448"/>
    </source>
</evidence>
<dbReference type="InterPro" id="IPR028081">
    <property type="entry name" value="Leu-bd"/>
</dbReference>
<dbReference type="PANTHER" id="PTHR30483:SF6">
    <property type="entry name" value="PERIPLASMIC BINDING PROTEIN OF ABC TRANSPORTER FOR NATURAL AMINO ACIDS"/>
    <property type="match status" value="1"/>
</dbReference>
<protein>
    <submittedName>
        <fullName evidence="8">Amino acid/amide ABC transporter substrate-binding protein, HAAT family</fullName>
    </submittedName>
</protein>
<dbReference type="PRINTS" id="PR00337">
    <property type="entry name" value="LEUILEVALBP"/>
</dbReference>
<dbReference type="GO" id="GO:0006865">
    <property type="term" value="P:amino acid transport"/>
    <property type="evidence" value="ECO:0007669"/>
    <property type="project" value="UniProtKB-KW"/>
</dbReference>
<dbReference type="InterPro" id="IPR051010">
    <property type="entry name" value="BCAA_transport"/>
</dbReference>
<name>A0A1I5EI61_9FIRM</name>
<dbReference type="InterPro" id="IPR000709">
    <property type="entry name" value="Leu_Ile_Val-bd"/>
</dbReference>
<dbReference type="RefSeq" id="WP_170847919.1">
    <property type="nucleotide sequence ID" value="NZ_BAABFM010000073.1"/>
</dbReference>
<keyword evidence="4" id="KW-0029">Amino-acid transport</keyword>
<evidence type="ECO:0000313" key="9">
    <source>
        <dbReference type="Proteomes" id="UP000198806"/>
    </source>
</evidence>
<organism evidence="8 9">
    <name type="scientific">Anaerocolumna aminovalerica</name>
    <dbReference type="NCBI Taxonomy" id="1527"/>
    <lineage>
        <taxon>Bacteria</taxon>
        <taxon>Bacillati</taxon>
        <taxon>Bacillota</taxon>
        <taxon>Clostridia</taxon>
        <taxon>Lachnospirales</taxon>
        <taxon>Lachnospiraceae</taxon>
        <taxon>Anaerocolumna</taxon>
    </lineage>
</organism>
<reference evidence="8 9" key="1">
    <citation type="submission" date="2016-10" db="EMBL/GenBank/DDBJ databases">
        <authorList>
            <person name="de Groot N.N."/>
        </authorList>
    </citation>
    <scope>NUCLEOTIDE SEQUENCE [LARGE SCALE GENOMIC DNA]</scope>
    <source>
        <strain evidence="8 9">DSM 1283</strain>
    </source>
</reference>
<evidence type="ECO:0000256" key="3">
    <source>
        <dbReference type="ARBA" id="ARBA00022729"/>
    </source>
</evidence>
<dbReference type="PANTHER" id="PTHR30483">
    <property type="entry name" value="LEUCINE-SPECIFIC-BINDING PROTEIN"/>
    <property type="match status" value="1"/>
</dbReference>
<dbReference type="InterPro" id="IPR028082">
    <property type="entry name" value="Peripla_BP_I"/>
</dbReference>
<dbReference type="Pfam" id="PF13458">
    <property type="entry name" value="Peripla_BP_6"/>
    <property type="match status" value="1"/>
</dbReference>
<evidence type="ECO:0000256" key="4">
    <source>
        <dbReference type="ARBA" id="ARBA00022970"/>
    </source>
</evidence>
<evidence type="ECO:0000256" key="6">
    <source>
        <dbReference type="SAM" id="SignalP"/>
    </source>
</evidence>
<feature type="signal peptide" evidence="6">
    <location>
        <begin position="1"/>
        <end position="21"/>
    </location>
</feature>
<evidence type="ECO:0000313" key="8">
    <source>
        <dbReference type="EMBL" id="SFO11023.1"/>
    </source>
</evidence>
<evidence type="ECO:0000256" key="5">
    <source>
        <dbReference type="SAM" id="MobiDB-lite"/>
    </source>
</evidence>
<evidence type="ECO:0000259" key="7">
    <source>
        <dbReference type="Pfam" id="PF13458"/>
    </source>
</evidence>
<sequence>MKKLWKTLLVLGVAFSLVACSGNKTETSEKKETETETTEKTETPETPETPEAPDTNGTASSGDTIKIGALQDITGKTATLGKMIQAGAQYAIDEINAAGGVNGKKLELITRDTTGDVTEAINAFTLLATQDGVSAIIGPPVANIGLAIAPLSEQYNVPILGFAIDTAVLQNKDGVTYKNMFLFQPSDDQQGAIMAKYAINELNSKKIGAIYRSDNAYSLGLVDGFKSYLSESGSDAKIVQEVQFTATDTDFSTMLMKLMNAGADVIYAPNYTQELITIAQQARAVGYTGPIIMGLDAAPPFASLAGAASNNVIYINNITESEPKVAEIMEKYKAETGADATNKFFLGYDVVNILADTITEVGEDSVAIRDAVEKLTGYEGLTGIISINPENHQPQGLEMYIHEIKDGQSVMIKQYSAE</sequence>
<dbReference type="SUPFAM" id="SSF53822">
    <property type="entry name" value="Periplasmic binding protein-like I"/>
    <property type="match status" value="1"/>
</dbReference>
<feature type="compositionally biased region" description="Basic and acidic residues" evidence="5">
    <location>
        <begin position="26"/>
        <end position="43"/>
    </location>
</feature>
<dbReference type="PROSITE" id="PS51257">
    <property type="entry name" value="PROKAR_LIPOPROTEIN"/>
    <property type="match status" value="1"/>
</dbReference>
<feature type="domain" description="Leucine-binding protein" evidence="7">
    <location>
        <begin position="64"/>
        <end position="407"/>
    </location>
</feature>
<keyword evidence="3 6" id="KW-0732">Signal</keyword>
<dbReference type="Proteomes" id="UP000198806">
    <property type="component" value="Unassembled WGS sequence"/>
</dbReference>
<evidence type="ECO:0000256" key="1">
    <source>
        <dbReference type="ARBA" id="ARBA00010062"/>
    </source>
</evidence>
<feature type="chain" id="PRO_5038611172" evidence="6">
    <location>
        <begin position="22"/>
        <end position="418"/>
    </location>
</feature>
<keyword evidence="2" id="KW-0813">Transport</keyword>
<proteinExistence type="inferred from homology"/>
<dbReference type="EMBL" id="FOWD01000009">
    <property type="protein sequence ID" value="SFO11023.1"/>
    <property type="molecule type" value="Genomic_DNA"/>
</dbReference>
<keyword evidence="9" id="KW-1185">Reference proteome</keyword>